<name>A0A0V0ZR83_9BILA</name>
<sequence>MFGYVSVLSGDTRSASFGLLFRMKTAIKMEPAQFIGLYNGNHVICHCVYMGTYYLCGLCTTLKQRVTKGNLAIMTSS</sequence>
<dbReference type="Proteomes" id="UP000054783">
    <property type="component" value="Unassembled WGS sequence"/>
</dbReference>
<dbReference type="AlphaFoldDB" id="A0A0V0ZR83"/>
<dbReference type="EMBL" id="JYDQ01000100">
    <property type="protein sequence ID" value="KRY15175.1"/>
    <property type="molecule type" value="Genomic_DNA"/>
</dbReference>
<accession>A0A0V0ZR83</accession>
<comment type="caution">
    <text evidence="1">The sequence shown here is derived from an EMBL/GenBank/DDBJ whole genome shotgun (WGS) entry which is preliminary data.</text>
</comment>
<protein>
    <submittedName>
        <fullName evidence="1">Uncharacterized protein</fullName>
    </submittedName>
</protein>
<gene>
    <name evidence="1" type="ORF">T12_3166</name>
</gene>
<organism evidence="1 2">
    <name type="scientific">Trichinella patagoniensis</name>
    <dbReference type="NCBI Taxonomy" id="990121"/>
    <lineage>
        <taxon>Eukaryota</taxon>
        <taxon>Metazoa</taxon>
        <taxon>Ecdysozoa</taxon>
        <taxon>Nematoda</taxon>
        <taxon>Enoplea</taxon>
        <taxon>Dorylaimia</taxon>
        <taxon>Trichinellida</taxon>
        <taxon>Trichinellidae</taxon>
        <taxon>Trichinella</taxon>
    </lineage>
</organism>
<dbReference type="OrthoDB" id="10372813at2759"/>
<reference evidence="1 2" key="1">
    <citation type="submission" date="2015-01" db="EMBL/GenBank/DDBJ databases">
        <title>Evolution of Trichinella species and genotypes.</title>
        <authorList>
            <person name="Korhonen P.K."/>
            <person name="Edoardo P."/>
            <person name="Giuseppe L.R."/>
            <person name="Gasser R.B."/>
        </authorList>
    </citation>
    <scope>NUCLEOTIDE SEQUENCE [LARGE SCALE GENOMIC DNA]</scope>
    <source>
        <strain evidence="1">ISS2496</strain>
    </source>
</reference>
<evidence type="ECO:0000313" key="2">
    <source>
        <dbReference type="Proteomes" id="UP000054783"/>
    </source>
</evidence>
<keyword evidence="2" id="KW-1185">Reference proteome</keyword>
<evidence type="ECO:0000313" key="1">
    <source>
        <dbReference type="EMBL" id="KRY15175.1"/>
    </source>
</evidence>
<proteinExistence type="predicted"/>